<comment type="caution">
    <text evidence="4">Lacks conserved residue(s) required for the propagation of feature annotation.</text>
</comment>
<name>A0ABM7WF12_9ACTN</name>
<dbReference type="PANTHER" id="PTHR32125:SF8">
    <property type="entry name" value="RIBITOL-5-PHOSPHATE CYTIDYLYLTRANSFERASE"/>
    <property type="match status" value="1"/>
</dbReference>
<dbReference type="RefSeq" id="WP_244387471.1">
    <property type="nucleotide sequence ID" value="NZ_AP025564.1"/>
</dbReference>
<comment type="similarity">
    <text evidence="4">Belongs to the IspD/TarI cytidylyltransferase family. TarI subfamily.</text>
</comment>
<gene>
    <name evidence="5" type="primary">tarI</name>
    <name evidence="5" type="ORF">CE91St30_00260</name>
</gene>
<dbReference type="NCBIfam" id="NF001183">
    <property type="entry name" value="PRK00155.1-3"/>
    <property type="match status" value="1"/>
</dbReference>
<sequence length="243" mass="26750">MSNANGRVYAAVLAGGSGVRMGNPDKPKQFLMMGDKPIVVHTLEKFCVSGFFDRVILLCPETWLRQSQDIINKYCSKHAGQIDVVAGGSVRNETIMNAINHIETKYGADDGTILVTHDAVRPFVTYRVIEENIRAVEKYGACDTVVPATDTIVESANGETISVIPDRRMLYQGQTPQSFKMQHLKKLMLSLSEDEKAILTDACKALVLRGESVALVRGEESNIKITYPQDMRIALALVEGQSC</sequence>
<feature type="site" description="Positions ribitol 5-phosphate for the nucleophilic attack" evidence="4">
    <location>
        <position position="224"/>
    </location>
</feature>
<evidence type="ECO:0000256" key="1">
    <source>
        <dbReference type="ARBA" id="ARBA00022679"/>
    </source>
</evidence>
<dbReference type="Gene3D" id="3.90.550.10">
    <property type="entry name" value="Spore Coat Polysaccharide Biosynthesis Protein SpsA, Chain A"/>
    <property type="match status" value="1"/>
</dbReference>
<proteinExistence type="inferred from homology"/>
<feature type="site" description="Transition state stabilizer" evidence="4">
    <location>
        <position position="28"/>
    </location>
</feature>
<dbReference type="InterPro" id="IPR034683">
    <property type="entry name" value="IspD/TarI"/>
</dbReference>
<accession>A0ABM7WF12</accession>
<dbReference type="EMBL" id="AP025564">
    <property type="protein sequence ID" value="BDE94693.1"/>
    <property type="molecule type" value="Genomic_DNA"/>
</dbReference>
<evidence type="ECO:0000256" key="4">
    <source>
        <dbReference type="HAMAP-Rule" id="MF_02068"/>
    </source>
</evidence>
<dbReference type="InterPro" id="IPR050088">
    <property type="entry name" value="IspD/TarI_cytidylyltransf_bact"/>
</dbReference>
<dbReference type="InterPro" id="IPR034709">
    <property type="entry name" value="TarI"/>
</dbReference>
<keyword evidence="1 4" id="KW-0808">Transferase</keyword>
<feature type="binding site" evidence="4">
    <location>
        <begin position="13"/>
        <end position="16"/>
    </location>
    <ligand>
        <name>CTP</name>
        <dbReference type="ChEBI" id="CHEBI:37563"/>
    </ligand>
</feature>
<dbReference type="SUPFAM" id="SSF53448">
    <property type="entry name" value="Nucleotide-diphospho-sugar transferases"/>
    <property type="match status" value="1"/>
</dbReference>
<dbReference type="PANTHER" id="PTHR32125">
    <property type="entry name" value="2-C-METHYL-D-ERYTHRITOL 4-PHOSPHATE CYTIDYLYLTRANSFERASE, CHLOROPLASTIC"/>
    <property type="match status" value="1"/>
</dbReference>
<keyword evidence="2 4" id="KW-0548">Nucleotidyltransferase</keyword>
<feature type="site" description="Transition state stabilizer" evidence="4">
    <location>
        <position position="20"/>
    </location>
</feature>
<keyword evidence="3" id="KW-0777">Teichoic acid biosynthesis</keyword>
<dbReference type="InterPro" id="IPR029044">
    <property type="entry name" value="Nucleotide-diphossugar_trans"/>
</dbReference>
<dbReference type="CDD" id="cd02516">
    <property type="entry name" value="CDP-ME_synthetase"/>
    <property type="match status" value="1"/>
</dbReference>
<dbReference type="HAMAP" id="MF_02068">
    <property type="entry name" value="TarI"/>
    <property type="match status" value="1"/>
</dbReference>
<feature type="binding site" evidence="4">
    <location>
        <begin position="88"/>
        <end position="94"/>
    </location>
    <ligand>
        <name>CTP</name>
        <dbReference type="ChEBI" id="CHEBI:37563"/>
    </ligand>
</feature>
<protein>
    <recommendedName>
        <fullName evidence="4">Ribitol-5-phosphate cytidylyltransferase</fullName>
        <ecNumber evidence="4">2.7.7.40</ecNumber>
    </recommendedName>
</protein>
<dbReference type="Pfam" id="PF01128">
    <property type="entry name" value="IspD"/>
    <property type="match status" value="1"/>
</dbReference>
<dbReference type="EC" id="2.7.7.40" evidence="4"/>
<feature type="site" description="Positions ribitol 5-phosphate for the nucleophilic attack" evidence="4">
    <location>
        <position position="167"/>
    </location>
</feature>
<evidence type="ECO:0000256" key="3">
    <source>
        <dbReference type="ARBA" id="ARBA00022944"/>
    </source>
</evidence>
<evidence type="ECO:0000256" key="2">
    <source>
        <dbReference type="ARBA" id="ARBA00022695"/>
    </source>
</evidence>
<evidence type="ECO:0000313" key="6">
    <source>
        <dbReference type="Proteomes" id="UP001320544"/>
    </source>
</evidence>
<dbReference type="GO" id="GO:0016779">
    <property type="term" value="F:nucleotidyltransferase activity"/>
    <property type="evidence" value="ECO:0007669"/>
    <property type="project" value="UniProtKB-KW"/>
</dbReference>
<evidence type="ECO:0000313" key="5">
    <source>
        <dbReference type="EMBL" id="BDE94693.1"/>
    </source>
</evidence>
<comment type="catalytic activity">
    <reaction evidence="4">
        <text>D-ribitol 5-phosphate + CTP + H(+) = CDP-L-ribitol + diphosphate</text>
        <dbReference type="Rhea" id="RHEA:12456"/>
        <dbReference type="ChEBI" id="CHEBI:15378"/>
        <dbReference type="ChEBI" id="CHEBI:33019"/>
        <dbReference type="ChEBI" id="CHEBI:37563"/>
        <dbReference type="ChEBI" id="CHEBI:57608"/>
        <dbReference type="ChEBI" id="CHEBI:57695"/>
        <dbReference type="EC" id="2.7.7.40"/>
    </reaction>
</comment>
<keyword evidence="6" id="KW-1185">Reference proteome</keyword>
<dbReference type="Proteomes" id="UP001320544">
    <property type="component" value="Chromosome"/>
</dbReference>
<organism evidence="5 6">
    <name type="scientific">Raoultibacter timonensis</name>
    <dbReference type="NCBI Taxonomy" id="1907662"/>
    <lineage>
        <taxon>Bacteria</taxon>
        <taxon>Bacillati</taxon>
        <taxon>Actinomycetota</taxon>
        <taxon>Coriobacteriia</taxon>
        <taxon>Eggerthellales</taxon>
        <taxon>Eggerthellaceae</taxon>
        <taxon>Raoultibacter</taxon>
    </lineage>
</organism>
<reference evidence="5 6" key="1">
    <citation type="submission" date="2022-01" db="EMBL/GenBank/DDBJ databases">
        <title>Novel bile acid biosynthetic pathways are enriched in the microbiome of centenarians.</title>
        <authorList>
            <person name="Sato Y."/>
            <person name="Atarashi K."/>
            <person name="Plichta R.D."/>
            <person name="Arai Y."/>
            <person name="Sasajima S."/>
            <person name="Kearney M.S."/>
            <person name="Suda W."/>
            <person name="Takeshita K."/>
            <person name="Sasaki T."/>
            <person name="Okamoto S."/>
            <person name="Skelly N.A."/>
            <person name="Okamura Y."/>
            <person name="Vlamakis H."/>
            <person name="Li Y."/>
            <person name="Tanoue T."/>
            <person name="Takei H."/>
            <person name="Nittono H."/>
            <person name="Narushima S."/>
            <person name="Irie J."/>
            <person name="Itoh H."/>
            <person name="Moriya K."/>
            <person name="Sugiura Y."/>
            <person name="Suematsu M."/>
            <person name="Moritoki N."/>
            <person name="Shibata S."/>
            <person name="Littman R.D."/>
            <person name="Fischbach A.M."/>
            <person name="Uwamino Y."/>
            <person name="Inoue T."/>
            <person name="Honda A."/>
            <person name="Hattori M."/>
            <person name="Murai T."/>
            <person name="Xavier J.R."/>
            <person name="Hirose N."/>
            <person name="Honda K."/>
        </authorList>
    </citation>
    <scope>NUCLEOTIDE SEQUENCE [LARGE SCALE GENOMIC DNA]</scope>
    <source>
        <strain evidence="5 6">CE91-St30</strain>
    </source>
</reference>
<comment type="function">
    <text evidence="4">Catalyzes the transfer of the cytidylyl group of CTP to D-ribitol 5-phosphate.</text>
</comment>